<comment type="caution">
    <text evidence="1">The sequence shown here is derived from an EMBL/GenBank/DDBJ whole genome shotgun (WGS) entry which is preliminary data.</text>
</comment>
<dbReference type="Proteomes" id="UP001205601">
    <property type="component" value="Unassembled WGS sequence"/>
</dbReference>
<organism evidence="1 2">
    <name type="scientific">Albidovulum sediminis</name>
    <dbReference type="NCBI Taxonomy" id="3066345"/>
    <lineage>
        <taxon>Bacteria</taxon>
        <taxon>Pseudomonadati</taxon>
        <taxon>Pseudomonadota</taxon>
        <taxon>Alphaproteobacteria</taxon>
        <taxon>Rhodobacterales</taxon>
        <taxon>Paracoccaceae</taxon>
        <taxon>Albidovulum</taxon>
    </lineage>
</organism>
<sequence length="390" mass="44337">MPLWKLKREVRRVALQVSQVQWLVYGPALRRIHDFRKARRIRLHHGAHALSGDVAVVLIYQPQGLSGSLFHTLRHLTGKGFAPLVVSNAPLSAEDVARLKPHCAAIMERPNYGYDFGGYRDGILHLLDHGTEIGRVLVMNDSIWFPLYPDCDLIDRMRRADDDLYGYVMNARVNRHRSHLQSYFFAFGKRLVATSDFRNYWAGLFVTSNKNLVIRRCEIPMTEHFRARGYSIGYRYLISDPMIALRSLTPDELMQVVRYQMRVDTSNAATLAPYAAGDPADPAWRTRVMALAGDLKMGKYLLIAHPLLMLGKLRGQILKKDRQPMYRLQRAELLAGGFAEGMAPAVLEEVMTCDGVAHRLPRPLEADPGRYLRPSVLPVHRTADREVEVA</sequence>
<protein>
    <submittedName>
        <fullName evidence="1">Rhamnan synthesis F family protein</fullName>
    </submittedName>
</protein>
<evidence type="ECO:0000313" key="1">
    <source>
        <dbReference type="EMBL" id="MCT8331071.1"/>
    </source>
</evidence>
<accession>A0ABT2NQ91</accession>
<name>A0ABT2NQ91_9RHOB</name>
<keyword evidence="2" id="KW-1185">Reference proteome</keyword>
<dbReference type="Pfam" id="PF05045">
    <property type="entry name" value="RgpF"/>
    <property type="match status" value="1"/>
</dbReference>
<dbReference type="EMBL" id="JAOCQF010000003">
    <property type="protein sequence ID" value="MCT8331071.1"/>
    <property type="molecule type" value="Genomic_DNA"/>
</dbReference>
<gene>
    <name evidence="1" type="ORF">N5I32_16250</name>
</gene>
<dbReference type="InterPro" id="IPR007739">
    <property type="entry name" value="RgpF"/>
</dbReference>
<evidence type="ECO:0000313" key="2">
    <source>
        <dbReference type="Proteomes" id="UP001205601"/>
    </source>
</evidence>
<proteinExistence type="predicted"/>
<reference evidence="2" key="1">
    <citation type="submission" date="2023-07" db="EMBL/GenBank/DDBJ databases">
        <title>Defluviimonas sediminis sp. nov., isolated from mangrove sediment.</title>
        <authorList>
            <person name="Liu L."/>
            <person name="Li J."/>
            <person name="Huang Y."/>
            <person name="Pan J."/>
            <person name="Li M."/>
        </authorList>
    </citation>
    <scope>NUCLEOTIDE SEQUENCE [LARGE SCALE GENOMIC DNA]</scope>
    <source>
        <strain evidence="2">FT324</strain>
    </source>
</reference>